<feature type="compositionally biased region" description="Basic and acidic residues" evidence="1">
    <location>
        <begin position="347"/>
        <end position="359"/>
    </location>
</feature>
<sequence>MASSANATAATAGSSPFLFPIPALDNTYGAIMLGTFGGLMMYGLTMHQGYRYMHLPYYKRDATYIKAMVALVLLIETVHSVLSMHACYFYFATNYFHPEVLFHGSWSVNLLPMSTGIVIAVSQSFFARRLFKINPRYAPIVGFVVLLLLGELGFSIAATVEAFVQPDLLHFQDFSWMISTALGMVIAADGILTALLTIVLHRSRTGFKSTDSMINVLIMYTINTGLLTGTISTISFFMAVFYPHTLIDDGLNLFAAKLYANSLLAVLNSRHFLSSCGKTDYEATPSKISAIHRSELVSNVSNGPSGRDALANSQHVLDIRVKSETHRDVSFSGDTLYTDRKADPSIELRDLHGSAKGGDDASQDAASHNG</sequence>
<keyword evidence="5" id="KW-1185">Reference proteome</keyword>
<feature type="transmembrane region" description="Helical" evidence="2">
    <location>
        <begin position="27"/>
        <end position="46"/>
    </location>
</feature>
<proteinExistence type="predicted"/>
<dbReference type="Proteomes" id="UP000230002">
    <property type="component" value="Unassembled WGS sequence"/>
</dbReference>
<keyword evidence="2" id="KW-1133">Transmembrane helix</keyword>
<comment type="caution">
    <text evidence="4">The sequence shown here is derived from an EMBL/GenBank/DDBJ whole genome shotgun (WGS) entry which is preliminary data.</text>
</comment>
<evidence type="ECO:0000256" key="2">
    <source>
        <dbReference type="SAM" id="Phobius"/>
    </source>
</evidence>
<feature type="region of interest" description="Disordered" evidence="1">
    <location>
        <begin position="347"/>
        <end position="370"/>
    </location>
</feature>
<organism evidence="4 5">
    <name type="scientific">Ganoderma sinense ZZ0214-1</name>
    <dbReference type="NCBI Taxonomy" id="1077348"/>
    <lineage>
        <taxon>Eukaryota</taxon>
        <taxon>Fungi</taxon>
        <taxon>Dikarya</taxon>
        <taxon>Basidiomycota</taxon>
        <taxon>Agaricomycotina</taxon>
        <taxon>Agaricomycetes</taxon>
        <taxon>Polyporales</taxon>
        <taxon>Polyporaceae</taxon>
        <taxon>Ganoderma</taxon>
    </lineage>
</organism>
<dbReference type="InterPro" id="IPR045339">
    <property type="entry name" value="DUF6534"/>
</dbReference>
<feature type="domain" description="DUF6534" evidence="3">
    <location>
        <begin position="186"/>
        <end position="271"/>
    </location>
</feature>
<accession>A0A2G8SEY4</accession>
<feature type="transmembrane region" description="Helical" evidence="2">
    <location>
        <begin position="111"/>
        <end position="128"/>
    </location>
</feature>
<keyword evidence="2" id="KW-0472">Membrane</keyword>
<keyword evidence="2" id="KW-0812">Transmembrane</keyword>
<feature type="transmembrane region" description="Helical" evidence="2">
    <location>
        <begin position="140"/>
        <end position="164"/>
    </location>
</feature>
<dbReference type="EMBL" id="AYKW01000011">
    <property type="protein sequence ID" value="PIL32257.1"/>
    <property type="molecule type" value="Genomic_DNA"/>
</dbReference>
<feature type="transmembrane region" description="Helical" evidence="2">
    <location>
        <begin position="67"/>
        <end position="91"/>
    </location>
</feature>
<feature type="transmembrane region" description="Helical" evidence="2">
    <location>
        <begin position="212"/>
        <end position="242"/>
    </location>
</feature>
<protein>
    <recommendedName>
        <fullName evidence="3">DUF6534 domain-containing protein</fullName>
    </recommendedName>
</protein>
<dbReference type="OrthoDB" id="2752740at2759"/>
<evidence type="ECO:0000256" key="1">
    <source>
        <dbReference type="SAM" id="MobiDB-lite"/>
    </source>
</evidence>
<evidence type="ECO:0000313" key="5">
    <source>
        <dbReference type="Proteomes" id="UP000230002"/>
    </source>
</evidence>
<dbReference type="Pfam" id="PF20152">
    <property type="entry name" value="DUF6534"/>
    <property type="match status" value="1"/>
</dbReference>
<gene>
    <name evidence="4" type="ORF">GSI_05502</name>
</gene>
<dbReference type="PANTHER" id="PTHR40465">
    <property type="entry name" value="CHROMOSOME 1, WHOLE GENOME SHOTGUN SEQUENCE"/>
    <property type="match status" value="1"/>
</dbReference>
<evidence type="ECO:0000313" key="4">
    <source>
        <dbReference type="EMBL" id="PIL32257.1"/>
    </source>
</evidence>
<evidence type="ECO:0000259" key="3">
    <source>
        <dbReference type="Pfam" id="PF20152"/>
    </source>
</evidence>
<feature type="transmembrane region" description="Helical" evidence="2">
    <location>
        <begin position="176"/>
        <end position="200"/>
    </location>
</feature>
<reference evidence="4 5" key="1">
    <citation type="journal article" date="2015" name="Sci. Rep.">
        <title>Chromosome-level genome map provides insights into diverse defense mechanisms in the medicinal fungus Ganoderma sinense.</title>
        <authorList>
            <person name="Zhu Y."/>
            <person name="Xu J."/>
            <person name="Sun C."/>
            <person name="Zhou S."/>
            <person name="Xu H."/>
            <person name="Nelson D.R."/>
            <person name="Qian J."/>
            <person name="Song J."/>
            <person name="Luo H."/>
            <person name="Xiang L."/>
            <person name="Li Y."/>
            <person name="Xu Z."/>
            <person name="Ji A."/>
            <person name="Wang L."/>
            <person name="Lu S."/>
            <person name="Hayward A."/>
            <person name="Sun W."/>
            <person name="Li X."/>
            <person name="Schwartz D.C."/>
            <person name="Wang Y."/>
            <person name="Chen S."/>
        </authorList>
    </citation>
    <scope>NUCLEOTIDE SEQUENCE [LARGE SCALE GENOMIC DNA]</scope>
    <source>
        <strain evidence="4 5">ZZ0214-1</strain>
    </source>
</reference>
<name>A0A2G8SEY4_9APHY</name>
<dbReference type="STRING" id="1077348.A0A2G8SEY4"/>
<dbReference type="PANTHER" id="PTHR40465:SF1">
    <property type="entry name" value="DUF6534 DOMAIN-CONTAINING PROTEIN"/>
    <property type="match status" value="1"/>
</dbReference>
<dbReference type="AlphaFoldDB" id="A0A2G8SEY4"/>